<feature type="domain" description="GGDEF" evidence="3">
    <location>
        <begin position="128"/>
        <end position="262"/>
    </location>
</feature>
<name>A0A6J4TJ61_9SPHN</name>
<dbReference type="InterPro" id="IPR043128">
    <property type="entry name" value="Rev_trsase/Diguanyl_cyclase"/>
</dbReference>
<evidence type="ECO:0000313" key="4">
    <source>
        <dbReference type="EMBL" id="CAA9525288.1"/>
    </source>
</evidence>
<sequence>MTQTLGSIRTRWSGLTHARRDLITGAITLAAIVLFVFTGGAVMPATVKALTGAGVGADRILVTALLLNLALILFGWRRCHDLEVEIAERKSAEEHAKLLASRDPLTGFLNRRSLTEAANEILTSPGPSKAALLLVDLDHFKNVNDLYGHAAGDSLLRAVAEVIEDCMPATAHCGRLGGDEFAILLLGSAAEPEAASEIAGTMIRRLSQPIEIEGVLAHIGASVGIALEDGAGGGIDPLMRRADIAMYEAKKGGRERYAWFDESMESELRRRNIVEAGIRAGIPRGEFIPYYEQQVDLLTGELRGFEVL</sequence>
<proteinExistence type="predicted"/>
<dbReference type="InterPro" id="IPR001633">
    <property type="entry name" value="EAL_dom"/>
</dbReference>
<organism evidence="4">
    <name type="scientific">uncultured Sphingomonadaceae bacterium</name>
    <dbReference type="NCBI Taxonomy" id="169976"/>
    <lineage>
        <taxon>Bacteria</taxon>
        <taxon>Pseudomonadati</taxon>
        <taxon>Pseudomonadota</taxon>
        <taxon>Alphaproteobacteria</taxon>
        <taxon>Sphingomonadales</taxon>
        <taxon>Sphingomonadaceae</taxon>
        <taxon>environmental samples</taxon>
    </lineage>
</organism>
<dbReference type="SMART" id="SM00267">
    <property type="entry name" value="GGDEF"/>
    <property type="match status" value="1"/>
</dbReference>
<protein>
    <submittedName>
        <fullName evidence="4">GGDEF domain protein</fullName>
    </submittedName>
</protein>
<dbReference type="PROSITE" id="PS50883">
    <property type="entry name" value="EAL"/>
    <property type="match status" value="1"/>
</dbReference>
<feature type="transmembrane region" description="Helical" evidence="1">
    <location>
        <begin position="59"/>
        <end position="76"/>
    </location>
</feature>
<feature type="domain" description="EAL" evidence="2">
    <location>
        <begin position="271"/>
        <end position="308"/>
    </location>
</feature>
<feature type="transmembrane region" description="Helical" evidence="1">
    <location>
        <begin position="21"/>
        <end position="47"/>
    </location>
</feature>
<keyword evidence="1" id="KW-0472">Membrane</keyword>
<evidence type="ECO:0000256" key="1">
    <source>
        <dbReference type="SAM" id="Phobius"/>
    </source>
</evidence>
<reference evidence="4" key="1">
    <citation type="submission" date="2020-02" db="EMBL/GenBank/DDBJ databases">
        <authorList>
            <person name="Meier V. D."/>
        </authorList>
    </citation>
    <scope>NUCLEOTIDE SEQUENCE</scope>
    <source>
        <strain evidence="4">AVDCRST_MAG91</strain>
    </source>
</reference>
<evidence type="ECO:0000259" key="2">
    <source>
        <dbReference type="PROSITE" id="PS50883"/>
    </source>
</evidence>
<dbReference type="NCBIfam" id="TIGR00254">
    <property type="entry name" value="GGDEF"/>
    <property type="match status" value="1"/>
</dbReference>
<evidence type="ECO:0000259" key="3">
    <source>
        <dbReference type="PROSITE" id="PS50887"/>
    </source>
</evidence>
<dbReference type="PROSITE" id="PS50887">
    <property type="entry name" value="GGDEF"/>
    <property type="match status" value="1"/>
</dbReference>
<dbReference type="CDD" id="cd01949">
    <property type="entry name" value="GGDEF"/>
    <property type="match status" value="1"/>
</dbReference>
<keyword evidence="1" id="KW-0812">Transmembrane</keyword>
<accession>A0A6J4TJ61</accession>
<dbReference type="PANTHER" id="PTHR44757:SF2">
    <property type="entry name" value="BIOFILM ARCHITECTURE MAINTENANCE PROTEIN MBAA"/>
    <property type="match status" value="1"/>
</dbReference>
<dbReference type="Gene3D" id="3.30.70.270">
    <property type="match status" value="1"/>
</dbReference>
<dbReference type="SUPFAM" id="SSF55073">
    <property type="entry name" value="Nucleotide cyclase"/>
    <property type="match status" value="1"/>
</dbReference>
<feature type="non-terminal residue" evidence="4">
    <location>
        <position position="308"/>
    </location>
</feature>
<dbReference type="Pfam" id="PF00990">
    <property type="entry name" value="GGDEF"/>
    <property type="match status" value="1"/>
</dbReference>
<dbReference type="EMBL" id="CADCVX010000444">
    <property type="protein sequence ID" value="CAA9525288.1"/>
    <property type="molecule type" value="Genomic_DNA"/>
</dbReference>
<keyword evidence="1" id="KW-1133">Transmembrane helix</keyword>
<gene>
    <name evidence="4" type="ORF">AVDCRST_MAG91-2468</name>
</gene>
<dbReference type="InterPro" id="IPR029787">
    <property type="entry name" value="Nucleotide_cyclase"/>
</dbReference>
<dbReference type="PANTHER" id="PTHR44757">
    <property type="entry name" value="DIGUANYLATE CYCLASE DGCP"/>
    <property type="match status" value="1"/>
</dbReference>
<dbReference type="InterPro" id="IPR052155">
    <property type="entry name" value="Biofilm_reg_signaling"/>
</dbReference>
<dbReference type="AlphaFoldDB" id="A0A6J4TJ61"/>
<dbReference type="InterPro" id="IPR000160">
    <property type="entry name" value="GGDEF_dom"/>
</dbReference>